<dbReference type="RefSeq" id="WP_190352047.1">
    <property type="nucleotide sequence ID" value="NZ_JACJPY010000060.1"/>
</dbReference>
<accession>A0A926UUQ9</accession>
<dbReference type="Pfam" id="PF11866">
    <property type="entry name" value="DUF3386"/>
    <property type="match status" value="1"/>
</dbReference>
<dbReference type="InterPro" id="IPR021809">
    <property type="entry name" value="DUF3386"/>
</dbReference>
<evidence type="ECO:0000313" key="1">
    <source>
        <dbReference type="EMBL" id="MBD2151629.1"/>
    </source>
</evidence>
<reference evidence="1" key="1">
    <citation type="journal article" date="2015" name="ISME J.">
        <title>Draft Genome Sequence of Streptomyces incarnatus NRRL8089, which Produces the Nucleoside Antibiotic Sinefungin.</title>
        <authorList>
            <person name="Oshima K."/>
            <person name="Hattori M."/>
            <person name="Shimizu H."/>
            <person name="Fukuda K."/>
            <person name="Nemoto M."/>
            <person name="Inagaki K."/>
            <person name="Tamura T."/>
        </authorList>
    </citation>
    <scope>NUCLEOTIDE SEQUENCE</scope>
    <source>
        <strain evidence="1">FACHB-1277</strain>
    </source>
</reference>
<dbReference type="EMBL" id="JACJPY010000060">
    <property type="protein sequence ID" value="MBD2151629.1"/>
    <property type="molecule type" value="Genomic_DNA"/>
</dbReference>
<evidence type="ECO:0000313" key="2">
    <source>
        <dbReference type="Proteomes" id="UP000631421"/>
    </source>
</evidence>
<gene>
    <name evidence="1" type="ORF">H6F44_16085</name>
</gene>
<dbReference type="AlphaFoldDB" id="A0A926UUQ9"/>
<keyword evidence="2" id="KW-1185">Reference proteome</keyword>
<name>A0A926UUQ9_9CYAN</name>
<protein>
    <submittedName>
        <fullName evidence="1">DUF3386 domain-containing protein</fullName>
    </submittedName>
</protein>
<dbReference type="Proteomes" id="UP000631421">
    <property type="component" value="Unassembled WGS sequence"/>
</dbReference>
<reference evidence="1" key="2">
    <citation type="submission" date="2020-08" db="EMBL/GenBank/DDBJ databases">
        <authorList>
            <person name="Chen M."/>
            <person name="Teng W."/>
            <person name="Zhao L."/>
            <person name="Hu C."/>
            <person name="Zhou Y."/>
            <person name="Han B."/>
            <person name="Song L."/>
            <person name="Shu W."/>
        </authorList>
    </citation>
    <scope>NUCLEOTIDE SEQUENCE</scope>
    <source>
        <strain evidence="1">FACHB-1277</strain>
    </source>
</reference>
<sequence length="213" mass="23605">MTITAERIDATSLFQAAYENRYTWDANFPGFTAKASITQNGKTHQADVSIAPNLKVTLANANSEEAEKAIHGQMQEIVIHRVHRKFADVHGKNEFSYGDADNTDEALIVVGGAASGDRYKVKDNIVSMVHRHIHGTVVTINVLSTFDTGKGYLPMDYDSTYAKPNDPSYISPVQHHHDDYAPFGDYFIMTARTVTCDDAAQSFEFQLSDIKLA</sequence>
<comment type="caution">
    <text evidence="1">The sequence shown here is derived from an EMBL/GenBank/DDBJ whole genome shotgun (WGS) entry which is preliminary data.</text>
</comment>
<organism evidence="1 2">
    <name type="scientific">Pseudanabaena cinerea FACHB-1277</name>
    <dbReference type="NCBI Taxonomy" id="2949581"/>
    <lineage>
        <taxon>Bacteria</taxon>
        <taxon>Bacillati</taxon>
        <taxon>Cyanobacteriota</taxon>
        <taxon>Cyanophyceae</taxon>
        <taxon>Pseudanabaenales</taxon>
        <taxon>Pseudanabaenaceae</taxon>
        <taxon>Pseudanabaena</taxon>
        <taxon>Pseudanabaena cinerea</taxon>
    </lineage>
</organism>
<proteinExistence type="predicted"/>